<accession>A0A443Z5Q3</accession>
<protein>
    <submittedName>
        <fullName evidence="2">Uncharacterized protein</fullName>
    </submittedName>
</protein>
<feature type="transmembrane region" description="Helical" evidence="1">
    <location>
        <begin position="9"/>
        <end position="31"/>
    </location>
</feature>
<name>A0A443Z5Q3_9GAMM</name>
<keyword evidence="1" id="KW-0812">Transmembrane</keyword>
<dbReference type="OrthoDB" id="6241000at2"/>
<organism evidence="2 3">
    <name type="scientific">Pseudidiomarina gelatinasegens</name>
    <dbReference type="NCBI Taxonomy" id="2487740"/>
    <lineage>
        <taxon>Bacteria</taxon>
        <taxon>Pseudomonadati</taxon>
        <taxon>Pseudomonadota</taxon>
        <taxon>Gammaproteobacteria</taxon>
        <taxon>Alteromonadales</taxon>
        <taxon>Idiomarinaceae</taxon>
        <taxon>Pseudidiomarina</taxon>
    </lineage>
</organism>
<gene>
    <name evidence="2" type="ORF">EGC76_02640</name>
</gene>
<reference evidence="2 3" key="1">
    <citation type="submission" date="2018-12" db="EMBL/GenBank/DDBJ databases">
        <authorList>
            <person name="Li A."/>
            <person name="Zhang M."/>
            <person name="Zhu H."/>
        </authorList>
    </citation>
    <scope>NUCLEOTIDE SEQUENCE [LARGE SCALE GENOMIC DNA]</scope>
    <source>
        <strain evidence="2 3">R04H25</strain>
    </source>
</reference>
<proteinExistence type="predicted"/>
<evidence type="ECO:0000313" key="2">
    <source>
        <dbReference type="EMBL" id="RWU12108.1"/>
    </source>
</evidence>
<keyword evidence="3" id="KW-1185">Reference proteome</keyword>
<dbReference type="EMBL" id="RSFE01000002">
    <property type="protein sequence ID" value="RWU12108.1"/>
    <property type="molecule type" value="Genomic_DNA"/>
</dbReference>
<evidence type="ECO:0000313" key="3">
    <source>
        <dbReference type="Proteomes" id="UP000288789"/>
    </source>
</evidence>
<keyword evidence="1" id="KW-0472">Membrane</keyword>
<evidence type="ECO:0000256" key="1">
    <source>
        <dbReference type="SAM" id="Phobius"/>
    </source>
</evidence>
<dbReference type="Proteomes" id="UP000288789">
    <property type="component" value="Unassembled WGS sequence"/>
</dbReference>
<dbReference type="RefSeq" id="WP_128351476.1">
    <property type="nucleotide sequence ID" value="NZ_CAXBCQ010000012.1"/>
</dbReference>
<sequence>MTISTKRQLLIGFSAVIVVSIAIIIAVQWGAVGSTKNRNHLYQELLERSGQLNRDLPKLLDRQTRFERAEVSNYGMRFVYSLVGVDRYQHDVESVREQLEPAMRSAFCSSDSLRYYRENADFLEIRYLDRNEAKLFELRFTADDCK</sequence>
<dbReference type="AlphaFoldDB" id="A0A443Z5Q3"/>
<comment type="caution">
    <text evidence="2">The sequence shown here is derived from an EMBL/GenBank/DDBJ whole genome shotgun (WGS) entry which is preliminary data.</text>
</comment>
<keyword evidence="1" id="KW-1133">Transmembrane helix</keyword>